<feature type="domain" description="CHK kinase-like" evidence="1">
    <location>
        <begin position="136"/>
        <end position="336"/>
    </location>
</feature>
<dbReference type="OrthoDB" id="190089at2759"/>
<dbReference type="InParanoid" id="A0A6J0C882"/>
<dbReference type="PANTHER" id="PTHR11012:SF48">
    <property type="entry name" value="CHK KINASE-LIKE DOMAIN-CONTAINING PROTEIN-RELATED"/>
    <property type="match status" value="1"/>
</dbReference>
<dbReference type="InterPro" id="IPR011009">
    <property type="entry name" value="Kinase-like_dom_sf"/>
</dbReference>
<dbReference type="Gene3D" id="3.90.1200.10">
    <property type="match status" value="1"/>
</dbReference>
<name>A0A6J0C882_NEOLC</name>
<dbReference type="SMART" id="SM00587">
    <property type="entry name" value="CHK"/>
    <property type="match status" value="1"/>
</dbReference>
<dbReference type="SUPFAM" id="SSF56112">
    <property type="entry name" value="Protein kinase-like (PK-like)"/>
    <property type="match status" value="1"/>
</dbReference>
<evidence type="ECO:0000313" key="2">
    <source>
        <dbReference type="Proteomes" id="UP000829291"/>
    </source>
</evidence>
<keyword evidence="2" id="KW-1185">Reference proteome</keyword>
<dbReference type="InterPro" id="IPR015897">
    <property type="entry name" value="CHK_kinase-like"/>
</dbReference>
<dbReference type="AlphaFoldDB" id="A0A6J0C882"/>
<sequence length="436" mass="50059">MKPKLIELNDVSATMESEAESPLVTKEEVLSILSKKLSGKFELVEYKLRSLNSTNGFLGIYYGLTALVKIDGVTKEHKFFLKAQPSKQSPQFDLLMAAKATEKQSAMYTEIIPRMGNGSCCSGWSAKCYLTKENVLVLDDLFAQGYVTTDKYVPFDYNHCLVVLRSLARFHAGSFIIDEKLRSENKSLFEVYGDILGESLYNDSGISTRMLSSCILGTMSLIDLLQKELSESERAEFKERVRPWGENTEELLNPSKKYRNVICHRDLWANNLMLKYDASGKPEHCCLIDLQILRYNPPATDCVYVLYLTTDRETRNKHGESLLRMYYETLERELTNAGLDSKRCLDWPTFRKSCEDTRSAAIVYAIMNLPVMLLHPDMIKKQFNDSPELLNESLYNDRSAVVCNQFLNVKPYRERLTEVLLEAYEFLPRYKEGIRP</sequence>
<dbReference type="PANTHER" id="PTHR11012">
    <property type="entry name" value="PROTEIN KINASE-LIKE DOMAIN-CONTAINING"/>
    <property type="match status" value="1"/>
</dbReference>
<evidence type="ECO:0000259" key="1">
    <source>
        <dbReference type="SMART" id="SM00587"/>
    </source>
</evidence>
<dbReference type="GeneID" id="107226477"/>
<dbReference type="RefSeq" id="XP_015522788.2">
    <property type="nucleotide sequence ID" value="XM_015667302.2"/>
</dbReference>
<dbReference type="InterPro" id="IPR004119">
    <property type="entry name" value="EcKL"/>
</dbReference>
<proteinExistence type="predicted"/>
<organism evidence="3">
    <name type="scientific">Neodiprion lecontei</name>
    <name type="common">Redheaded pine sawfly</name>
    <dbReference type="NCBI Taxonomy" id="441921"/>
    <lineage>
        <taxon>Eukaryota</taxon>
        <taxon>Metazoa</taxon>
        <taxon>Ecdysozoa</taxon>
        <taxon>Arthropoda</taxon>
        <taxon>Hexapoda</taxon>
        <taxon>Insecta</taxon>
        <taxon>Pterygota</taxon>
        <taxon>Neoptera</taxon>
        <taxon>Endopterygota</taxon>
        <taxon>Hymenoptera</taxon>
        <taxon>Tenthredinoidea</taxon>
        <taxon>Diprionidae</taxon>
        <taxon>Diprioninae</taxon>
        <taxon>Neodiprion</taxon>
    </lineage>
</organism>
<dbReference type="Pfam" id="PF02958">
    <property type="entry name" value="EcKL"/>
    <property type="match status" value="1"/>
</dbReference>
<reference evidence="3" key="1">
    <citation type="submission" date="2025-08" db="UniProtKB">
        <authorList>
            <consortium name="RefSeq"/>
        </authorList>
    </citation>
    <scope>IDENTIFICATION</scope>
    <source>
        <tissue evidence="3">Thorax and Abdomen</tissue>
    </source>
</reference>
<dbReference type="Proteomes" id="UP000829291">
    <property type="component" value="Chromosome 1"/>
</dbReference>
<protein>
    <submittedName>
        <fullName evidence="3">Uncharacterized protein LOC107226477</fullName>
    </submittedName>
</protein>
<accession>A0A6J0C882</accession>
<gene>
    <name evidence="3" type="primary">LOC107226477</name>
</gene>
<dbReference type="KEGG" id="nlo:107226477"/>
<evidence type="ECO:0000313" key="3">
    <source>
        <dbReference type="RefSeq" id="XP_015522788.2"/>
    </source>
</evidence>